<dbReference type="GO" id="GO:0009143">
    <property type="term" value="P:nucleoside triphosphate catabolic process"/>
    <property type="evidence" value="ECO:0007669"/>
    <property type="project" value="InterPro"/>
</dbReference>
<dbReference type="PANTHER" id="PTHR11067">
    <property type="entry name" value="INOSINE TRIPHOSPHATE PYROPHOSPHATASE/HAM1 PROTEIN"/>
    <property type="match status" value="1"/>
</dbReference>
<dbReference type="InterPro" id="IPR029001">
    <property type="entry name" value="ITPase-like_fam"/>
</dbReference>
<dbReference type="CDD" id="cd00515">
    <property type="entry name" value="HAM1"/>
    <property type="match status" value="1"/>
</dbReference>
<dbReference type="Proteomes" id="UP000035648">
    <property type="component" value="Chromosome"/>
</dbReference>
<dbReference type="GO" id="GO:0047429">
    <property type="term" value="F:nucleoside triphosphate diphosphatase activity"/>
    <property type="evidence" value="ECO:0007669"/>
    <property type="project" value="InterPro"/>
</dbReference>
<accession>A0A0G4B4R4</accession>
<dbReference type="PANTHER" id="PTHR11067:SF9">
    <property type="entry name" value="INOSINE TRIPHOSPHATE PYROPHOSPHATASE"/>
    <property type="match status" value="1"/>
</dbReference>
<reference evidence="3 4" key="1">
    <citation type="journal article" date="2015" name="Nature">
        <title>rRNA introns, odd ribosomes, and small enigmatic genomes across a large radiation of phyla.</title>
        <authorList>
            <person name="Brown C.T."/>
            <person name="Hug L.A."/>
            <person name="Thomas B.C."/>
            <person name="Sharon I."/>
            <person name="Castelle C.J."/>
            <person name="Singh A."/>
            <person name="Wilkins M.J."/>
            <person name="Williams K.H."/>
            <person name="Banfield J.F."/>
        </authorList>
    </citation>
    <scope>NUCLEOTIDE SEQUENCE [LARGE SCALE GENOMIC DNA]</scope>
</reference>
<dbReference type="Gene3D" id="3.90.950.10">
    <property type="match status" value="1"/>
</dbReference>
<evidence type="ECO:0000313" key="4">
    <source>
        <dbReference type="Proteomes" id="UP000035648"/>
    </source>
</evidence>
<comment type="similarity">
    <text evidence="1">Belongs to the HAM1 NTPase family.</text>
</comment>
<dbReference type="GO" id="GO:0005737">
    <property type="term" value="C:cytoplasm"/>
    <property type="evidence" value="ECO:0007669"/>
    <property type="project" value="TreeGrafter"/>
</dbReference>
<protein>
    <submittedName>
        <fullName evidence="3">Nucleoside triphosphatase (Putative)</fullName>
    </submittedName>
</protein>
<sequence length="179" mass="20405">MIYFITGNENKFREAKAILPVIERLDLDLIEIQEIDPLKIIKAKMEEAFKHHSGEFIIEDGYLDVKSLGGLPGPFAKWFIKLLGKDGIWEIVKNSSDKSAEVSVIIGYAKNKDEISFLEGSIKGKMVAPRGENGFGWDSIFQPYGYDKTFAEMTTEEKNSISMRKIAFEKLKDYLQKNK</sequence>
<evidence type="ECO:0000256" key="2">
    <source>
        <dbReference type="ARBA" id="ARBA00022801"/>
    </source>
</evidence>
<keyword evidence="2" id="KW-0378">Hydrolase</keyword>
<proteinExistence type="inferred from homology"/>
<dbReference type="STRING" id="1618337.UT28_C0001G0822"/>
<dbReference type="InterPro" id="IPR002637">
    <property type="entry name" value="RdgB/HAM1"/>
</dbReference>
<dbReference type="Pfam" id="PF01725">
    <property type="entry name" value="Ham1p_like"/>
    <property type="match status" value="1"/>
</dbReference>
<dbReference type="SUPFAM" id="SSF52972">
    <property type="entry name" value="ITPase-like"/>
    <property type="match status" value="1"/>
</dbReference>
<name>A0A0G4B4R4_9BACT</name>
<evidence type="ECO:0000256" key="1">
    <source>
        <dbReference type="ARBA" id="ARBA00008023"/>
    </source>
</evidence>
<dbReference type="EMBL" id="CP011213">
    <property type="protein sequence ID" value="AKM82600.1"/>
    <property type="molecule type" value="Genomic_DNA"/>
</dbReference>
<organism evidence="3 4">
    <name type="scientific">Berkelbacteria bacterium GW2011_GWE1_39_12</name>
    <dbReference type="NCBI Taxonomy" id="1618337"/>
    <lineage>
        <taxon>Bacteria</taxon>
        <taxon>Candidatus Berkelbacteria</taxon>
    </lineage>
</organism>
<dbReference type="AlphaFoldDB" id="A0A0G4B4R4"/>
<evidence type="ECO:0000313" key="3">
    <source>
        <dbReference type="EMBL" id="AKM82600.1"/>
    </source>
</evidence>
<gene>
    <name evidence="3" type="ORF">UT28_C0001G0822</name>
</gene>
<dbReference type="KEGG" id="bbgw:UT28_C0001G0822"/>